<feature type="compositionally biased region" description="Polar residues" evidence="1">
    <location>
        <begin position="112"/>
        <end position="125"/>
    </location>
</feature>
<name>A0AAW2H2Y0_9HYME</name>
<feature type="chain" id="PRO_5043542443" description="Chitin-binding type-2 domain-containing protein" evidence="2">
    <location>
        <begin position="23"/>
        <end position="374"/>
    </location>
</feature>
<dbReference type="PROSITE" id="PS50940">
    <property type="entry name" value="CHIT_BIND_II"/>
    <property type="match status" value="1"/>
</dbReference>
<proteinExistence type="predicted"/>
<feature type="region of interest" description="Disordered" evidence="1">
    <location>
        <begin position="202"/>
        <end position="221"/>
    </location>
</feature>
<dbReference type="SUPFAM" id="SSF57625">
    <property type="entry name" value="Invertebrate chitin-binding proteins"/>
    <property type="match status" value="1"/>
</dbReference>
<dbReference type="InterPro" id="IPR036508">
    <property type="entry name" value="Chitin-bd_dom_sf"/>
</dbReference>
<feature type="domain" description="Chitin-binding type-2" evidence="3">
    <location>
        <begin position="36"/>
        <end position="94"/>
    </location>
</feature>
<dbReference type="SMART" id="SM00494">
    <property type="entry name" value="ChtBD2"/>
    <property type="match status" value="1"/>
</dbReference>
<dbReference type="EMBL" id="JADYXP020000001">
    <property type="protein sequence ID" value="KAL0133758.1"/>
    <property type="molecule type" value="Genomic_DNA"/>
</dbReference>
<feature type="region of interest" description="Disordered" evidence="1">
    <location>
        <begin position="226"/>
        <end position="245"/>
    </location>
</feature>
<reference evidence="4 5" key="1">
    <citation type="submission" date="2023-03" db="EMBL/GenBank/DDBJ databases">
        <title>High recombination rates correlate with genetic variation in Cardiocondyla obscurior ants.</title>
        <authorList>
            <person name="Errbii M."/>
        </authorList>
    </citation>
    <scope>NUCLEOTIDE SEQUENCE [LARGE SCALE GENOMIC DNA]</scope>
    <source>
        <strain evidence="4">Alpha-2009</strain>
        <tissue evidence="4">Whole body</tissue>
    </source>
</reference>
<evidence type="ECO:0000313" key="5">
    <source>
        <dbReference type="Proteomes" id="UP001430953"/>
    </source>
</evidence>
<comment type="caution">
    <text evidence="4">The sequence shown here is derived from an EMBL/GenBank/DDBJ whole genome shotgun (WGS) entry which is preliminary data.</text>
</comment>
<dbReference type="GO" id="GO:0008061">
    <property type="term" value="F:chitin binding"/>
    <property type="evidence" value="ECO:0007669"/>
    <property type="project" value="InterPro"/>
</dbReference>
<protein>
    <recommendedName>
        <fullName evidence="3">Chitin-binding type-2 domain-containing protein</fullName>
    </recommendedName>
</protein>
<dbReference type="GO" id="GO:0005576">
    <property type="term" value="C:extracellular region"/>
    <property type="evidence" value="ECO:0007669"/>
    <property type="project" value="InterPro"/>
</dbReference>
<evidence type="ECO:0000259" key="3">
    <source>
        <dbReference type="PROSITE" id="PS50940"/>
    </source>
</evidence>
<evidence type="ECO:0000256" key="1">
    <source>
        <dbReference type="SAM" id="MobiDB-lite"/>
    </source>
</evidence>
<dbReference type="AlphaFoldDB" id="A0AAW2H2Y0"/>
<sequence>MALRKIFQSCLLSLLLVAVADAEEVFNTTPPTVRTRFSCHNRPMGFYADIEADCRVYHTCDDHGNKFTYRCPEETAFRQDAMICDHAHLVDCRATVYPSTHLPDGDVDEGLSGSSTTSPDASNSLDDPRMSFSRSFRVVQRPDVSVPNKLQSGFVFRASLFLRNQNQNQNRNRGEPATDTCATCDVDSRATASTARPFAKFDSRRNEPAAPRRSFSEVGDRNAVQHFTRSPENNQRSPFVMPPSGHRDVRPYLETLRSIQAHAGHLKSTTEIPVHALTVSLKPLVPNELEYDPYYPKQPTSTEAYYTPSSRNKPDTFRFSSSSQTPVIATHRNLAFEIPPMLPDLNSLEDLVDRRKFFYIPRTNVKSISRVFGV</sequence>
<keyword evidence="5" id="KW-1185">Reference proteome</keyword>
<dbReference type="Proteomes" id="UP001430953">
    <property type="component" value="Unassembled WGS sequence"/>
</dbReference>
<organism evidence="4 5">
    <name type="scientific">Cardiocondyla obscurior</name>
    <dbReference type="NCBI Taxonomy" id="286306"/>
    <lineage>
        <taxon>Eukaryota</taxon>
        <taxon>Metazoa</taxon>
        <taxon>Ecdysozoa</taxon>
        <taxon>Arthropoda</taxon>
        <taxon>Hexapoda</taxon>
        <taxon>Insecta</taxon>
        <taxon>Pterygota</taxon>
        <taxon>Neoptera</taxon>
        <taxon>Endopterygota</taxon>
        <taxon>Hymenoptera</taxon>
        <taxon>Apocrita</taxon>
        <taxon>Aculeata</taxon>
        <taxon>Formicoidea</taxon>
        <taxon>Formicidae</taxon>
        <taxon>Myrmicinae</taxon>
        <taxon>Cardiocondyla</taxon>
    </lineage>
</organism>
<keyword evidence="2" id="KW-0732">Signal</keyword>
<feature type="region of interest" description="Disordered" evidence="1">
    <location>
        <begin position="103"/>
        <end position="129"/>
    </location>
</feature>
<feature type="signal peptide" evidence="2">
    <location>
        <begin position="1"/>
        <end position="22"/>
    </location>
</feature>
<dbReference type="InterPro" id="IPR002557">
    <property type="entry name" value="Chitin-bd_dom"/>
</dbReference>
<dbReference type="Gene3D" id="2.170.140.10">
    <property type="entry name" value="Chitin binding domain"/>
    <property type="match status" value="1"/>
</dbReference>
<accession>A0AAW2H2Y0</accession>
<evidence type="ECO:0000313" key="4">
    <source>
        <dbReference type="EMBL" id="KAL0133758.1"/>
    </source>
</evidence>
<dbReference type="Pfam" id="PF01607">
    <property type="entry name" value="CBM_14"/>
    <property type="match status" value="1"/>
</dbReference>
<evidence type="ECO:0000256" key="2">
    <source>
        <dbReference type="SAM" id="SignalP"/>
    </source>
</evidence>
<feature type="compositionally biased region" description="Polar residues" evidence="1">
    <location>
        <begin position="226"/>
        <end position="237"/>
    </location>
</feature>
<gene>
    <name evidence="4" type="ORF">PUN28_001016</name>
</gene>